<evidence type="ECO:0000256" key="2">
    <source>
        <dbReference type="SAM" id="Phobius"/>
    </source>
</evidence>
<keyword evidence="2" id="KW-0812">Transmembrane</keyword>
<keyword evidence="5" id="KW-1185">Reference proteome</keyword>
<dbReference type="InterPro" id="IPR025646">
    <property type="entry name" value="DUF4350"/>
</dbReference>
<reference evidence="5" key="1">
    <citation type="journal article" date="2019" name="Int. J. Syst. Evol. Microbiol.">
        <title>The Global Catalogue of Microorganisms (GCM) 10K type strain sequencing project: providing services to taxonomists for standard genome sequencing and annotation.</title>
        <authorList>
            <consortium name="The Broad Institute Genomics Platform"/>
            <consortium name="The Broad Institute Genome Sequencing Center for Infectious Disease"/>
            <person name="Wu L."/>
            <person name="Ma J."/>
        </authorList>
    </citation>
    <scope>NUCLEOTIDE SEQUENCE [LARGE SCALE GENOMIC DNA]</scope>
    <source>
        <strain evidence="5">JCM 1490</strain>
    </source>
</reference>
<dbReference type="Proteomes" id="UP001596455">
    <property type="component" value="Unassembled WGS sequence"/>
</dbReference>
<comment type="caution">
    <text evidence="4">The sequence shown here is derived from an EMBL/GenBank/DDBJ whole genome shotgun (WGS) entry which is preliminary data.</text>
</comment>
<feature type="region of interest" description="Disordered" evidence="1">
    <location>
        <begin position="1"/>
        <end position="27"/>
    </location>
</feature>
<dbReference type="RefSeq" id="WP_382395728.1">
    <property type="nucleotide sequence ID" value="NZ_JBHTCQ010000003.1"/>
</dbReference>
<accession>A0ABW2QFF4</accession>
<name>A0ABW2QFF4_9MICO</name>
<keyword evidence="2" id="KW-1133">Transmembrane helix</keyword>
<protein>
    <submittedName>
        <fullName evidence="4">DUF4350 domain-containing protein</fullName>
    </submittedName>
</protein>
<gene>
    <name evidence="4" type="ORF">ACFQQL_14780</name>
</gene>
<evidence type="ECO:0000313" key="4">
    <source>
        <dbReference type="EMBL" id="MFC7406380.1"/>
    </source>
</evidence>
<organism evidence="4 5">
    <name type="scientific">Georgenia alba</name>
    <dbReference type="NCBI Taxonomy" id="2233858"/>
    <lineage>
        <taxon>Bacteria</taxon>
        <taxon>Bacillati</taxon>
        <taxon>Actinomycetota</taxon>
        <taxon>Actinomycetes</taxon>
        <taxon>Micrococcales</taxon>
        <taxon>Bogoriellaceae</taxon>
        <taxon>Georgenia</taxon>
    </lineage>
</organism>
<proteinExistence type="predicted"/>
<keyword evidence="2" id="KW-0472">Membrane</keyword>
<feature type="transmembrane region" description="Helical" evidence="2">
    <location>
        <begin position="31"/>
        <end position="50"/>
    </location>
</feature>
<evidence type="ECO:0000259" key="3">
    <source>
        <dbReference type="Pfam" id="PF14258"/>
    </source>
</evidence>
<dbReference type="EMBL" id="JBHTCQ010000003">
    <property type="protein sequence ID" value="MFC7406380.1"/>
    <property type="molecule type" value="Genomic_DNA"/>
</dbReference>
<evidence type="ECO:0000313" key="5">
    <source>
        <dbReference type="Proteomes" id="UP001596455"/>
    </source>
</evidence>
<sequence length="398" mass="41776">MSVAASAPPAGQAEQPDDEAPSPRRTRRRRLVTVAVVVVFVGLATVAALMEQRTSDRPFAPDNPAPGGAMAVAEILRDQGVDVTEAGSWAELTHEAGPRTTVFVPDAQRLRPGQYDDLVGTGADVAIAGYPWNDEVLQDLPVDAEPGSGQGVTVAECSDPDARAASRIALGGPVLLPRTAADATVCFPASGTTPGAGGYAVWSADQAQVRYLGDHTLLTNERLASHGHAALALRMLGHHETLLWYMPSTVADTSPEPGPQAPLVPPAATWVLWTLLAAAAVLGVGQARSLGPVVAEVMPVVVRAAETTRGRGRLYRRGRARGHAAESLRAGTASRLAHTLGLPRSADRPTLVDAVARATGRDRTDVDNLLYGTAPTDDRGLLTLSAMLDDLEREVHRS</sequence>
<evidence type="ECO:0000256" key="1">
    <source>
        <dbReference type="SAM" id="MobiDB-lite"/>
    </source>
</evidence>
<dbReference type="Pfam" id="PF14258">
    <property type="entry name" value="DUF4350"/>
    <property type="match status" value="1"/>
</dbReference>
<feature type="domain" description="DUF4350" evidence="3">
    <location>
        <begin position="61"/>
        <end position="236"/>
    </location>
</feature>